<name>A0ABP5C6E9_9PSEU</name>
<proteinExistence type="predicted"/>
<gene>
    <name evidence="1" type="ORF">GCM10009754_31040</name>
</gene>
<evidence type="ECO:0000313" key="1">
    <source>
        <dbReference type="EMBL" id="GAA1958517.1"/>
    </source>
</evidence>
<organism evidence="1 2">
    <name type="scientific">Amycolatopsis minnesotensis</name>
    <dbReference type="NCBI Taxonomy" id="337894"/>
    <lineage>
        <taxon>Bacteria</taxon>
        <taxon>Bacillati</taxon>
        <taxon>Actinomycetota</taxon>
        <taxon>Actinomycetes</taxon>
        <taxon>Pseudonocardiales</taxon>
        <taxon>Pseudonocardiaceae</taxon>
        <taxon>Amycolatopsis</taxon>
    </lineage>
</organism>
<dbReference type="EMBL" id="BAAANN010000011">
    <property type="protein sequence ID" value="GAA1958517.1"/>
    <property type="molecule type" value="Genomic_DNA"/>
</dbReference>
<dbReference type="RefSeq" id="WP_344418225.1">
    <property type="nucleotide sequence ID" value="NZ_BAAANN010000011.1"/>
</dbReference>
<sequence>MHDHSGITRAETPKVGVKVVYNGSQLDQRGQVFTIEAAPCCARCASLDDRASQGTRILLARASGIGTVRMRHVRFASVIIDPLS</sequence>
<keyword evidence="2" id="KW-1185">Reference proteome</keyword>
<dbReference type="Proteomes" id="UP001501116">
    <property type="component" value="Unassembled WGS sequence"/>
</dbReference>
<accession>A0ABP5C6E9</accession>
<evidence type="ECO:0000313" key="2">
    <source>
        <dbReference type="Proteomes" id="UP001501116"/>
    </source>
</evidence>
<protein>
    <recommendedName>
        <fullName evidence="3">MOSC domain-containing protein</fullName>
    </recommendedName>
</protein>
<reference evidence="2" key="1">
    <citation type="journal article" date="2019" name="Int. J. Syst. Evol. Microbiol.">
        <title>The Global Catalogue of Microorganisms (GCM) 10K type strain sequencing project: providing services to taxonomists for standard genome sequencing and annotation.</title>
        <authorList>
            <consortium name="The Broad Institute Genomics Platform"/>
            <consortium name="The Broad Institute Genome Sequencing Center for Infectious Disease"/>
            <person name="Wu L."/>
            <person name="Ma J."/>
        </authorList>
    </citation>
    <scope>NUCLEOTIDE SEQUENCE [LARGE SCALE GENOMIC DNA]</scope>
    <source>
        <strain evidence="2">JCM 14545</strain>
    </source>
</reference>
<comment type="caution">
    <text evidence="1">The sequence shown here is derived from an EMBL/GenBank/DDBJ whole genome shotgun (WGS) entry which is preliminary data.</text>
</comment>
<evidence type="ECO:0008006" key="3">
    <source>
        <dbReference type="Google" id="ProtNLM"/>
    </source>
</evidence>